<keyword evidence="4 9" id="KW-0067">ATP-binding</keyword>
<dbReference type="Pfam" id="PF03129">
    <property type="entry name" value="HGTP_anticodon"/>
    <property type="match status" value="1"/>
</dbReference>
<dbReference type="InterPro" id="IPR033721">
    <property type="entry name" value="ProRS_core_arch_euk"/>
</dbReference>
<dbReference type="Gene3D" id="3.30.110.30">
    <property type="entry name" value="C-terminal domain of ProRS"/>
    <property type="match status" value="1"/>
</dbReference>
<dbReference type="SMART" id="SM00946">
    <property type="entry name" value="ProRS-C_1"/>
    <property type="match status" value="1"/>
</dbReference>
<dbReference type="GO" id="GO:0006433">
    <property type="term" value="P:prolyl-tRNA aminoacylation"/>
    <property type="evidence" value="ECO:0007669"/>
    <property type="project" value="UniProtKB-UniRule"/>
</dbReference>
<dbReference type="PANTHER" id="PTHR43382:SF2">
    <property type="entry name" value="BIFUNCTIONAL GLUTAMATE_PROLINE--TRNA LIGASE"/>
    <property type="match status" value="1"/>
</dbReference>
<sequence length="529" mass="60265">MRPLWKNPKKMPCNALRRGYFWNNRNPLLMSKPKTAISPTRAENYPEWYQQVVKAADLAENSDVRGCMVIKPWGYAIWENIQRHLDAMFKATGHENAYFPLFIPMSFLEKEAEHVEGFAKECAVVTHHRLEPDGQGGLQPAPSAKLEEPLIVRPTSETIIGATFARWVQSYRDLPILINQWANVVRWELRTRMFLRTTEFLWQEGHTVHATEEEARAETKQMLDVYADFAESVMAMPVIKGEKTAGERFPGAVATYSIEALMQDRKALQAGTSHFLGQNFAKAQEIKFQNVEGELQYAWTTSWGVSTRLVGGLIMTHSDDDGLRLPPRLAPAQIVILPVHRNDEERAIVMQHCETLKLELAAQQYAHEPIRVRIDDRDLRGGDKRWQWIKRGVPLILELGPRDIADEKVFVKRRDIEGKGDAVPRSEIVSTVANRLAEIQQALFDRAKALRTEATIEIDTLDKFEEFFTEDSPGGLAYCHFVDSPTMEAKLKELKCTVRCVPFDGPIESGKCIFTGEPSDRRGIFARAY</sequence>
<dbReference type="EC" id="6.1.1.15" evidence="9"/>
<dbReference type="InterPro" id="IPR004154">
    <property type="entry name" value="Anticodon-bd"/>
</dbReference>
<comment type="domain">
    <text evidence="9">Consists of three domains: the N-terminal catalytic domain, the anticodon-binding domain and the C-terminal extension.</text>
</comment>
<dbReference type="SUPFAM" id="SSF52954">
    <property type="entry name" value="Class II aaRS ABD-related"/>
    <property type="match status" value="1"/>
</dbReference>
<comment type="function">
    <text evidence="9">Catalyzes the attachment of proline to tRNA(Pro) in a two-step reaction: proline is first activated by ATP to form Pro-AMP and then transferred to the acceptor end of tRNA(Pro).</text>
</comment>
<keyword evidence="6 9" id="KW-0030">Aminoacyl-tRNA synthetase</keyword>
<dbReference type="SUPFAM" id="SSF64586">
    <property type="entry name" value="C-terminal domain of ProRS"/>
    <property type="match status" value="1"/>
</dbReference>
<keyword evidence="3 9" id="KW-0547">Nucleotide-binding</keyword>
<dbReference type="AlphaFoldDB" id="A0A5C6CGT3"/>
<dbReference type="Pfam" id="PF00587">
    <property type="entry name" value="tRNA-synt_2b"/>
    <property type="match status" value="1"/>
</dbReference>
<comment type="caution">
    <text evidence="11">The sequence shown here is derived from an EMBL/GenBank/DDBJ whole genome shotgun (WGS) entry which is preliminary data.</text>
</comment>
<dbReference type="InterPro" id="IPR006195">
    <property type="entry name" value="aa-tRNA-synth_II"/>
</dbReference>
<dbReference type="SUPFAM" id="SSF55681">
    <property type="entry name" value="Class II aaRS and biotin synthetases"/>
    <property type="match status" value="1"/>
</dbReference>
<dbReference type="GO" id="GO:0017101">
    <property type="term" value="C:aminoacyl-tRNA synthetase multienzyme complex"/>
    <property type="evidence" value="ECO:0007669"/>
    <property type="project" value="TreeGrafter"/>
</dbReference>
<feature type="domain" description="Aminoacyl-transfer RNA synthetases class-II family profile" evidence="10">
    <location>
        <begin position="74"/>
        <end position="326"/>
    </location>
</feature>
<dbReference type="Pfam" id="PF09180">
    <property type="entry name" value="ProRS-C_1"/>
    <property type="match status" value="1"/>
</dbReference>
<dbReference type="EMBL" id="SJPS01000007">
    <property type="protein sequence ID" value="TWU22774.1"/>
    <property type="molecule type" value="Genomic_DNA"/>
</dbReference>
<comment type="subcellular location">
    <subcellularLocation>
        <location evidence="9">Cytoplasm</location>
    </subcellularLocation>
</comment>
<evidence type="ECO:0000313" key="12">
    <source>
        <dbReference type="Proteomes" id="UP000318437"/>
    </source>
</evidence>
<accession>A0A5C6CGT3</accession>
<evidence type="ECO:0000256" key="1">
    <source>
        <dbReference type="ARBA" id="ARBA00022490"/>
    </source>
</evidence>
<evidence type="ECO:0000256" key="6">
    <source>
        <dbReference type="ARBA" id="ARBA00023146"/>
    </source>
</evidence>
<evidence type="ECO:0000256" key="7">
    <source>
        <dbReference type="ARBA" id="ARBA00047671"/>
    </source>
</evidence>
<evidence type="ECO:0000256" key="4">
    <source>
        <dbReference type="ARBA" id="ARBA00022840"/>
    </source>
</evidence>
<evidence type="ECO:0000256" key="3">
    <source>
        <dbReference type="ARBA" id="ARBA00022741"/>
    </source>
</evidence>
<evidence type="ECO:0000256" key="2">
    <source>
        <dbReference type="ARBA" id="ARBA00022598"/>
    </source>
</evidence>
<comment type="similarity">
    <text evidence="8 9">Belongs to the class-II aminoacyl-tRNA synthetase family. ProS type 3 subfamily.</text>
</comment>
<dbReference type="GO" id="GO:0005737">
    <property type="term" value="C:cytoplasm"/>
    <property type="evidence" value="ECO:0007669"/>
    <property type="project" value="UniProtKB-SubCell"/>
</dbReference>
<keyword evidence="5 9" id="KW-0648">Protein biosynthesis</keyword>
<dbReference type="Gene3D" id="3.30.930.10">
    <property type="entry name" value="Bira Bifunctional Protein, Domain 2"/>
    <property type="match status" value="1"/>
</dbReference>
<dbReference type="Proteomes" id="UP000318437">
    <property type="component" value="Unassembled WGS sequence"/>
</dbReference>
<evidence type="ECO:0000259" key="10">
    <source>
        <dbReference type="PROSITE" id="PS50862"/>
    </source>
</evidence>
<dbReference type="FunFam" id="3.30.930.10:FF:000023">
    <property type="entry name" value="Proline--tRNA ligase"/>
    <property type="match status" value="1"/>
</dbReference>
<dbReference type="InterPro" id="IPR045864">
    <property type="entry name" value="aa-tRNA-synth_II/BPL/LPL"/>
</dbReference>
<evidence type="ECO:0000313" key="11">
    <source>
        <dbReference type="EMBL" id="TWU22774.1"/>
    </source>
</evidence>
<dbReference type="CDD" id="cd00778">
    <property type="entry name" value="ProRS_core_arch_euk"/>
    <property type="match status" value="1"/>
</dbReference>
<evidence type="ECO:0000256" key="9">
    <source>
        <dbReference type="HAMAP-Rule" id="MF_01571"/>
    </source>
</evidence>
<evidence type="ECO:0000256" key="8">
    <source>
        <dbReference type="ARBA" id="ARBA00060806"/>
    </source>
</evidence>
<gene>
    <name evidence="9 11" type="primary">proS</name>
    <name evidence="11" type="ORF">Pla144_42350</name>
</gene>
<proteinExistence type="inferred from homology"/>
<dbReference type="InterPro" id="IPR036621">
    <property type="entry name" value="Anticodon-bd_dom_sf"/>
</dbReference>
<dbReference type="InterPro" id="IPR002314">
    <property type="entry name" value="aa-tRNA-synt_IIb"/>
</dbReference>
<organism evidence="11 12">
    <name type="scientific">Bythopirellula polymerisocia</name>
    <dbReference type="NCBI Taxonomy" id="2528003"/>
    <lineage>
        <taxon>Bacteria</taxon>
        <taxon>Pseudomonadati</taxon>
        <taxon>Planctomycetota</taxon>
        <taxon>Planctomycetia</taxon>
        <taxon>Pirellulales</taxon>
        <taxon>Lacipirellulaceae</taxon>
        <taxon>Bythopirellula</taxon>
    </lineage>
</organism>
<protein>
    <recommendedName>
        <fullName evidence="9">Proline--tRNA ligase</fullName>
        <ecNumber evidence="9">6.1.1.15</ecNumber>
    </recommendedName>
    <alternativeName>
        <fullName evidence="9">Prolyl-tRNA synthetase</fullName>
        <shortName evidence="9">ProRS</shortName>
    </alternativeName>
</protein>
<keyword evidence="12" id="KW-1185">Reference proteome</keyword>
<comment type="subunit">
    <text evidence="9">Homodimer.</text>
</comment>
<comment type="catalytic activity">
    <reaction evidence="7 9">
        <text>tRNA(Pro) + L-proline + ATP = L-prolyl-tRNA(Pro) + AMP + diphosphate</text>
        <dbReference type="Rhea" id="RHEA:14305"/>
        <dbReference type="Rhea" id="RHEA-COMP:9700"/>
        <dbReference type="Rhea" id="RHEA-COMP:9702"/>
        <dbReference type="ChEBI" id="CHEBI:30616"/>
        <dbReference type="ChEBI" id="CHEBI:33019"/>
        <dbReference type="ChEBI" id="CHEBI:60039"/>
        <dbReference type="ChEBI" id="CHEBI:78442"/>
        <dbReference type="ChEBI" id="CHEBI:78532"/>
        <dbReference type="ChEBI" id="CHEBI:456215"/>
        <dbReference type="EC" id="6.1.1.15"/>
    </reaction>
</comment>
<dbReference type="InterPro" id="IPR016061">
    <property type="entry name" value="Pro-tRNA_ligase_II_C"/>
</dbReference>
<name>A0A5C6CGT3_9BACT</name>
<dbReference type="PANTHER" id="PTHR43382">
    <property type="entry name" value="PROLYL-TRNA SYNTHETASE"/>
    <property type="match status" value="1"/>
</dbReference>
<evidence type="ECO:0000256" key="5">
    <source>
        <dbReference type="ARBA" id="ARBA00022917"/>
    </source>
</evidence>
<dbReference type="Gene3D" id="3.40.50.800">
    <property type="entry name" value="Anticodon-binding domain"/>
    <property type="match status" value="1"/>
</dbReference>
<reference evidence="11 12" key="1">
    <citation type="submission" date="2019-02" db="EMBL/GenBank/DDBJ databases">
        <title>Deep-cultivation of Planctomycetes and their phenomic and genomic characterization uncovers novel biology.</title>
        <authorList>
            <person name="Wiegand S."/>
            <person name="Jogler M."/>
            <person name="Boedeker C."/>
            <person name="Pinto D."/>
            <person name="Vollmers J."/>
            <person name="Rivas-Marin E."/>
            <person name="Kohn T."/>
            <person name="Peeters S.H."/>
            <person name="Heuer A."/>
            <person name="Rast P."/>
            <person name="Oberbeckmann S."/>
            <person name="Bunk B."/>
            <person name="Jeske O."/>
            <person name="Meyerdierks A."/>
            <person name="Storesund J.E."/>
            <person name="Kallscheuer N."/>
            <person name="Luecker S."/>
            <person name="Lage O.M."/>
            <person name="Pohl T."/>
            <person name="Merkel B.J."/>
            <person name="Hornburger P."/>
            <person name="Mueller R.-W."/>
            <person name="Bruemmer F."/>
            <person name="Labrenz M."/>
            <person name="Spormann A.M."/>
            <person name="Op Den Camp H."/>
            <person name="Overmann J."/>
            <person name="Amann R."/>
            <person name="Jetten M.S.M."/>
            <person name="Mascher T."/>
            <person name="Medema M.H."/>
            <person name="Devos D.P."/>
            <person name="Kaster A.-K."/>
            <person name="Ovreas L."/>
            <person name="Rohde M."/>
            <person name="Galperin M.Y."/>
            <person name="Jogler C."/>
        </authorList>
    </citation>
    <scope>NUCLEOTIDE SEQUENCE [LARGE SCALE GENOMIC DNA]</scope>
    <source>
        <strain evidence="11 12">Pla144</strain>
    </source>
</reference>
<dbReference type="NCBIfam" id="TIGR00408">
    <property type="entry name" value="proS_fam_I"/>
    <property type="match status" value="1"/>
</dbReference>
<dbReference type="GO" id="GO:0004827">
    <property type="term" value="F:proline-tRNA ligase activity"/>
    <property type="evidence" value="ECO:0007669"/>
    <property type="project" value="UniProtKB-UniRule"/>
</dbReference>
<keyword evidence="2 9" id="KW-0436">Ligase</keyword>
<dbReference type="InterPro" id="IPR017449">
    <property type="entry name" value="Pro-tRNA_synth_II"/>
</dbReference>
<dbReference type="InterPro" id="IPR004499">
    <property type="entry name" value="Pro-tRNA-ligase_IIa_arc-type"/>
</dbReference>
<dbReference type="PROSITE" id="PS50862">
    <property type="entry name" value="AA_TRNA_LIGASE_II"/>
    <property type="match status" value="1"/>
</dbReference>
<dbReference type="HAMAP" id="MF_01571">
    <property type="entry name" value="Pro_tRNA_synth_type3"/>
    <property type="match status" value="1"/>
</dbReference>
<keyword evidence="1 9" id="KW-0963">Cytoplasm</keyword>
<dbReference type="GO" id="GO:0005524">
    <property type="term" value="F:ATP binding"/>
    <property type="evidence" value="ECO:0007669"/>
    <property type="project" value="UniProtKB-UniRule"/>
</dbReference>